<reference evidence="1 2" key="1">
    <citation type="journal article" date="2021" name="Elife">
        <title>Chloroplast acquisition without the gene transfer in kleptoplastic sea slugs, Plakobranchus ocellatus.</title>
        <authorList>
            <person name="Maeda T."/>
            <person name="Takahashi S."/>
            <person name="Yoshida T."/>
            <person name="Shimamura S."/>
            <person name="Takaki Y."/>
            <person name="Nagai Y."/>
            <person name="Toyoda A."/>
            <person name="Suzuki Y."/>
            <person name="Arimoto A."/>
            <person name="Ishii H."/>
            <person name="Satoh N."/>
            <person name="Nishiyama T."/>
            <person name="Hasebe M."/>
            <person name="Maruyama T."/>
            <person name="Minagawa J."/>
            <person name="Obokata J."/>
            <person name="Shigenobu S."/>
        </authorList>
    </citation>
    <scope>NUCLEOTIDE SEQUENCE [LARGE SCALE GENOMIC DNA]</scope>
</reference>
<dbReference type="EMBL" id="BLXT01003662">
    <property type="protein sequence ID" value="GFO02931.1"/>
    <property type="molecule type" value="Genomic_DNA"/>
</dbReference>
<gene>
    <name evidence="1" type="ORF">PoB_002943600</name>
</gene>
<organism evidence="1 2">
    <name type="scientific">Plakobranchus ocellatus</name>
    <dbReference type="NCBI Taxonomy" id="259542"/>
    <lineage>
        <taxon>Eukaryota</taxon>
        <taxon>Metazoa</taxon>
        <taxon>Spiralia</taxon>
        <taxon>Lophotrochozoa</taxon>
        <taxon>Mollusca</taxon>
        <taxon>Gastropoda</taxon>
        <taxon>Heterobranchia</taxon>
        <taxon>Euthyneura</taxon>
        <taxon>Panpulmonata</taxon>
        <taxon>Sacoglossa</taxon>
        <taxon>Placobranchoidea</taxon>
        <taxon>Plakobranchidae</taxon>
        <taxon>Plakobranchus</taxon>
    </lineage>
</organism>
<evidence type="ECO:0000313" key="1">
    <source>
        <dbReference type="EMBL" id="GFO02931.1"/>
    </source>
</evidence>
<comment type="caution">
    <text evidence="1">The sequence shown here is derived from an EMBL/GenBank/DDBJ whole genome shotgun (WGS) entry which is preliminary data.</text>
</comment>
<evidence type="ECO:0000313" key="2">
    <source>
        <dbReference type="Proteomes" id="UP000735302"/>
    </source>
</evidence>
<keyword evidence="1" id="KW-0255">Endonuclease</keyword>
<dbReference type="Proteomes" id="UP000735302">
    <property type="component" value="Unassembled WGS sequence"/>
</dbReference>
<proteinExistence type="predicted"/>
<name>A0AAV4A403_9GAST</name>
<keyword evidence="2" id="KW-1185">Reference proteome</keyword>
<accession>A0AAV4A403</accession>
<keyword evidence="1" id="KW-0378">Hydrolase</keyword>
<sequence length="314" mass="34799">MTQIIPMSLLVRRYVTFPSLPMNADVIDHFTVVASHADTVITVQTLDPVPGSQTVTLSGPGDSSDLQLPAKAFYLVEGTKQFYLYAKFSTSDVNGLGAALCTLSLLPWRLHKQSYRFSMTEPLRAMDSVYVAVIARTIDMVNINLTAVGGASSVSSEMCEAVQANNPYKLSTTISIVSPGSSMSGCYFKLNNTAGTVYTLRTQSSSSLKFAAYMFARGARSLACFPLGADLSDPIDMQIQNKLEATEMWFLRRMLRIPWTAKKTNERVLKEANKRRSLVRTIRKRQATFLGHVMRRGKLEHLVTTGKFEGKKSR</sequence>
<keyword evidence="1" id="KW-0540">Nuclease</keyword>
<protein>
    <submittedName>
        <fullName evidence="1">Endonuclease-reverse transcriptase</fullName>
    </submittedName>
</protein>
<dbReference type="AlphaFoldDB" id="A0AAV4A403"/>
<dbReference type="GO" id="GO:0004519">
    <property type="term" value="F:endonuclease activity"/>
    <property type="evidence" value="ECO:0007669"/>
    <property type="project" value="UniProtKB-KW"/>
</dbReference>